<organism evidence="1 2">
    <name type="scientific">Strigamia maritima</name>
    <name type="common">European centipede</name>
    <name type="synonym">Geophilus maritimus</name>
    <dbReference type="NCBI Taxonomy" id="126957"/>
    <lineage>
        <taxon>Eukaryota</taxon>
        <taxon>Metazoa</taxon>
        <taxon>Ecdysozoa</taxon>
        <taxon>Arthropoda</taxon>
        <taxon>Myriapoda</taxon>
        <taxon>Chilopoda</taxon>
        <taxon>Pleurostigmophora</taxon>
        <taxon>Geophilomorpha</taxon>
        <taxon>Linotaeniidae</taxon>
        <taxon>Strigamia</taxon>
    </lineage>
</organism>
<dbReference type="Proteomes" id="UP000014500">
    <property type="component" value="Unassembled WGS sequence"/>
</dbReference>
<accession>T1J1C8</accession>
<reference evidence="1" key="2">
    <citation type="submission" date="2015-02" db="UniProtKB">
        <authorList>
            <consortium name="EnsemblMetazoa"/>
        </authorList>
    </citation>
    <scope>IDENTIFICATION</scope>
</reference>
<evidence type="ECO:0000313" key="1">
    <source>
        <dbReference type="EnsemblMetazoa" id="SMAR007346-PA"/>
    </source>
</evidence>
<reference evidence="2" key="1">
    <citation type="submission" date="2011-05" db="EMBL/GenBank/DDBJ databases">
        <authorList>
            <person name="Richards S.R."/>
            <person name="Qu J."/>
            <person name="Jiang H."/>
            <person name="Jhangiani S.N."/>
            <person name="Agravi P."/>
            <person name="Goodspeed R."/>
            <person name="Gross S."/>
            <person name="Mandapat C."/>
            <person name="Jackson L."/>
            <person name="Mathew T."/>
            <person name="Pu L."/>
            <person name="Thornton R."/>
            <person name="Saada N."/>
            <person name="Wilczek-Boney K.B."/>
            <person name="Lee S."/>
            <person name="Kovar C."/>
            <person name="Wu Y."/>
            <person name="Scherer S.E."/>
            <person name="Worley K.C."/>
            <person name="Muzny D.M."/>
            <person name="Gibbs R."/>
        </authorList>
    </citation>
    <scope>NUCLEOTIDE SEQUENCE</scope>
    <source>
        <strain evidence="2">Brora</strain>
    </source>
</reference>
<proteinExistence type="predicted"/>
<sequence>MISTLCNQGFITVMDIAKTILHLLLRYLQHKTDLNYNGKVIPPASNSALTISPKIYEYRAMHLPVVFKITITQVTSI</sequence>
<keyword evidence="2" id="KW-1185">Reference proteome</keyword>
<dbReference type="EMBL" id="JH431783">
    <property type="status" value="NOT_ANNOTATED_CDS"/>
    <property type="molecule type" value="Genomic_DNA"/>
</dbReference>
<name>T1J1C8_STRMM</name>
<evidence type="ECO:0000313" key="2">
    <source>
        <dbReference type="Proteomes" id="UP000014500"/>
    </source>
</evidence>
<dbReference type="AlphaFoldDB" id="T1J1C8"/>
<dbReference type="HOGENOM" id="CLU_2641273_0_0_1"/>
<dbReference type="EnsemblMetazoa" id="SMAR007346-RA">
    <property type="protein sequence ID" value="SMAR007346-PA"/>
    <property type="gene ID" value="SMAR007346"/>
</dbReference>
<protein>
    <submittedName>
        <fullName evidence="1">Uncharacterized protein</fullName>
    </submittedName>
</protein>